<dbReference type="PROSITE" id="PS51257">
    <property type="entry name" value="PROKAR_LIPOPROTEIN"/>
    <property type="match status" value="1"/>
</dbReference>
<organism evidence="1 2">
    <name type="scientific">Algoriphagus formosus</name>
    <dbReference type="NCBI Taxonomy" id="2007308"/>
    <lineage>
        <taxon>Bacteria</taxon>
        <taxon>Pseudomonadati</taxon>
        <taxon>Bacteroidota</taxon>
        <taxon>Cytophagia</taxon>
        <taxon>Cytophagales</taxon>
        <taxon>Cyclobacteriaceae</taxon>
        <taxon>Algoriphagus</taxon>
    </lineage>
</organism>
<evidence type="ECO:0000313" key="1">
    <source>
        <dbReference type="EMBL" id="TDK49792.1"/>
    </source>
</evidence>
<accession>A0A4R5VC21</accession>
<evidence type="ECO:0008006" key="3">
    <source>
        <dbReference type="Google" id="ProtNLM"/>
    </source>
</evidence>
<proteinExistence type="predicted"/>
<gene>
    <name evidence="1" type="ORF">E1898_02805</name>
</gene>
<reference evidence="1 2" key="1">
    <citation type="submission" date="2019-03" db="EMBL/GenBank/DDBJ databases">
        <title>Algoriphagus aquimaris sp. nov., isolated form marine sediment in Pohang, Korea.</title>
        <authorList>
            <person name="Kim J."/>
            <person name="Yoon S.-H."/>
            <person name="Lee S.-S."/>
        </authorList>
    </citation>
    <scope>NUCLEOTIDE SEQUENCE [LARGE SCALE GENOMIC DNA]</scope>
    <source>
        <strain evidence="1 2">F21</strain>
    </source>
</reference>
<evidence type="ECO:0000313" key="2">
    <source>
        <dbReference type="Proteomes" id="UP000295438"/>
    </source>
</evidence>
<name>A0A4R5VC21_9BACT</name>
<keyword evidence="2" id="KW-1185">Reference proteome</keyword>
<sequence length="361" mass="41672">MKTLFLFLLCLLAGCQGKKTTNYKIVLKNQFTTSIPVEFSTQFSTTFKWGNMAFITNVSNKILVLDELNFSSDSIIEFPDYEANDIGTISLNQFKNSIIGHSEKRNGFIEFADGKATYYPLNLSDYFIVDNRKSSGHFISPSKMIISLTKGDLSYFPKEMIDEKLTTFGVYDYSQMKVTDFFGSYPKEILEAKGNYPKEFQIPFNLIYGDKLIVGYPLSDDLISYSLDDFNDFESKKVESNIFKLPAPFSDREDRYEVFKLFYYSNKYGPISYHEDLDIFSRIVIHELSVNSKDACDRKYSVILFDKNLEKIEEIEVSDIYNSDWSFALPTPTGFLLSGICENYLGEDYFIYNAYVDLIKI</sequence>
<dbReference type="Proteomes" id="UP000295438">
    <property type="component" value="Unassembled WGS sequence"/>
</dbReference>
<protein>
    <recommendedName>
        <fullName evidence="3">DUF4221 domain-containing protein</fullName>
    </recommendedName>
</protein>
<dbReference type="RefSeq" id="WP_100629225.1">
    <property type="nucleotide sequence ID" value="NZ_SMUW01000024.1"/>
</dbReference>
<comment type="caution">
    <text evidence="1">The sequence shown here is derived from an EMBL/GenBank/DDBJ whole genome shotgun (WGS) entry which is preliminary data.</text>
</comment>
<dbReference type="AlphaFoldDB" id="A0A4R5VC21"/>
<dbReference type="EMBL" id="SMUW01000024">
    <property type="protein sequence ID" value="TDK49792.1"/>
    <property type="molecule type" value="Genomic_DNA"/>
</dbReference>